<dbReference type="InterPro" id="IPR054463">
    <property type="entry name" value="PexRD54_WY"/>
</dbReference>
<keyword evidence="4" id="KW-0964">Secreted</keyword>
<organism evidence="8 9">
    <name type="scientific">Phytophthora megakarya</name>
    <dbReference type="NCBI Taxonomy" id="4795"/>
    <lineage>
        <taxon>Eukaryota</taxon>
        <taxon>Sar</taxon>
        <taxon>Stramenopiles</taxon>
        <taxon>Oomycota</taxon>
        <taxon>Peronosporomycetes</taxon>
        <taxon>Peronosporales</taxon>
        <taxon>Peronosporaceae</taxon>
        <taxon>Phytophthora</taxon>
    </lineage>
</organism>
<dbReference type="Pfam" id="PF22748">
    <property type="entry name" value="PexRD54_WY"/>
    <property type="match status" value="1"/>
</dbReference>
<evidence type="ECO:0000256" key="4">
    <source>
        <dbReference type="ARBA" id="ARBA00022525"/>
    </source>
</evidence>
<comment type="caution">
    <text evidence="8">The sequence shown here is derived from an EMBL/GenBank/DDBJ whole genome shotgun (WGS) entry which is preliminary data.</text>
</comment>
<name>A0A225UXW1_9STRA</name>
<sequence>MSAISILTRQYGDDALFYMIKRAKMSRDTESLATELETKQLQHWIKTRKDPDEVFHLFHLDVVMRNIVTRPEFGAWSKYVDDLNRGNFQEPTWMYQSLKKYIRDNYLFQMTYVAKRSEETKAIAIKVENDWLQAGLQSGKTPEKALLDLGLGKTSDSRFESFLLNTWANYMEAFSRRHREEKTTMIETLTKGFGDIGVTKMLQIAKTDELTKNLATKLESEQLKMWLNSEKSTDDVFKLLQLDKYDFRYNFRDLPLLSTWVSYLNAFITKNPDTKDSLFLALQSRLGERPLNQILNVANTFPNLKSTATKIQTSKIPNYLERKESPFKVFELLALDDIGDDLLGTPLFQKWMKYVETFNEQNPNRAEYWFTTLLEKRDMNQVGRMIDRALKNPNTANVGKMVEKELHKIIFAYLHLNEAGLHTLTNPKFKLWVEYVNAFNLKYPDQKKQLWSMDSGRTTMKGFCR</sequence>
<comment type="subcellular location">
    <subcellularLocation>
        <location evidence="1">Host cell</location>
    </subcellularLocation>
    <subcellularLocation>
        <location evidence="2">Secreted</location>
    </subcellularLocation>
</comment>
<proteinExistence type="inferred from homology"/>
<dbReference type="EMBL" id="NBNE01010065">
    <property type="protein sequence ID" value="OWY97791.1"/>
    <property type="molecule type" value="Genomic_DNA"/>
</dbReference>
<keyword evidence="6" id="KW-0843">Virulence</keyword>
<protein>
    <submittedName>
        <fullName evidence="8">Avirulence (Avh) protein</fullName>
    </submittedName>
</protein>
<gene>
    <name evidence="8" type="ORF">PHMEG_00031592</name>
</gene>
<dbReference type="Proteomes" id="UP000198211">
    <property type="component" value="Unassembled WGS sequence"/>
</dbReference>
<comment type="similarity">
    <text evidence="3">Belongs to the RxLR effector family.</text>
</comment>
<dbReference type="GO" id="GO:0043657">
    <property type="term" value="C:host cell"/>
    <property type="evidence" value="ECO:0007669"/>
    <property type="project" value="UniProtKB-SubCell"/>
</dbReference>
<keyword evidence="9" id="KW-1185">Reference proteome</keyword>
<dbReference type="AlphaFoldDB" id="A0A225UXW1"/>
<evidence type="ECO:0000256" key="5">
    <source>
        <dbReference type="ARBA" id="ARBA00022729"/>
    </source>
</evidence>
<dbReference type="OrthoDB" id="118898at2759"/>
<accession>A0A225UXW1</accession>
<evidence type="ECO:0000313" key="8">
    <source>
        <dbReference type="EMBL" id="OWY97791.1"/>
    </source>
</evidence>
<evidence type="ECO:0000313" key="9">
    <source>
        <dbReference type="Proteomes" id="UP000198211"/>
    </source>
</evidence>
<dbReference type="GO" id="GO:0005576">
    <property type="term" value="C:extracellular region"/>
    <property type="evidence" value="ECO:0007669"/>
    <property type="project" value="UniProtKB-SubCell"/>
</dbReference>
<evidence type="ECO:0000256" key="6">
    <source>
        <dbReference type="ARBA" id="ARBA00023026"/>
    </source>
</evidence>
<evidence type="ECO:0000259" key="7">
    <source>
        <dbReference type="Pfam" id="PF22748"/>
    </source>
</evidence>
<evidence type="ECO:0000256" key="2">
    <source>
        <dbReference type="ARBA" id="ARBA00004613"/>
    </source>
</evidence>
<keyword evidence="5" id="KW-0732">Signal</keyword>
<reference evidence="9" key="1">
    <citation type="submission" date="2017-03" db="EMBL/GenBank/DDBJ databases">
        <title>Phytopthora megakarya and P. palmivora, two closely related causual agents of cacao black pod achieved similar genome size and gene model numbers by different mechanisms.</title>
        <authorList>
            <person name="Ali S."/>
            <person name="Shao J."/>
            <person name="Larry D.J."/>
            <person name="Kronmiller B."/>
            <person name="Shen D."/>
            <person name="Strem M.D."/>
            <person name="Melnick R.L."/>
            <person name="Guiltinan M.J."/>
            <person name="Tyler B.M."/>
            <person name="Meinhardt L.W."/>
            <person name="Bailey B.A."/>
        </authorList>
    </citation>
    <scope>NUCLEOTIDE SEQUENCE [LARGE SCALE GENOMIC DNA]</scope>
    <source>
        <strain evidence="9">zdho120</strain>
    </source>
</reference>
<evidence type="ECO:0000256" key="3">
    <source>
        <dbReference type="ARBA" id="ARBA00010400"/>
    </source>
</evidence>
<feature type="domain" description="RxLR effector PexRD54 WY" evidence="7">
    <location>
        <begin position="319"/>
        <end position="355"/>
    </location>
</feature>
<evidence type="ECO:0000256" key="1">
    <source>
        <dbReference type="ARBA" id="ARBA00004340"/>
    </source>
</evidence>